<protein>
    <submittedName>
        <fullName evidence="1">Uncharacterized protein</fullName>
    </submittedName>
</protein>
<evidence type="ECO:0000313" key="2">
    <source>
        <dbReference type="Proteomes" id="UP000054422"/>
    </source>
</evidence>
<reference evidence="1 2" key="1">
    <citation type="submission" date="2014-05" db="EMBL/GenBank/DDBJ databases">
        <authorList>
            <person name="Rizzardi K."/>
            <person name="Winiecka-Krusnell J."/>
            <person name="Ramliden M."/>
            <person name="Alm E."/>
            <person name="Andersson S."/>
            <person name="Byfors S."/>
        </authorList>
    </citation>
    <scope>NUCLEOTIDE SEQUENCE [LARGE SCALE GENOMIC DNA]</scope>
    <source>
        <strain evidence="1 2">LEGN</strain>
    </source>
</reference>
<keyword evidence="2" id="KW-1185">Reference proteome</keyword>
<dbReference type="OrthoDB" id="5638270at2"/>
<accession>A0A0A2SSZ9</accession>
<sequence>MKLSTLHVIHLYDYQKPEDGKCPVQKLKKTLNPLILSTCMRHLYLFSSEQLNDKELVLKESLEQIRTPYPHQKMPHCDYFQGEEAYEFLLFWVIGGLSPKKPFADERILGDLRKTCNKYESSASPIAKEVWKANKLLMLALLLDSKYLVALTKKLSHLPIEEKRLRLKEVCKNCVWARTQGFMNMLVSIDYEMFLDREKMLTHLMEKLEYKKNTIYEELLALSENKANLSFFFSEEPRKLYLDENLIHIERLRRILIKEKQDSESISKVTLEIIYK</sequence>
<name>A0A0A2SSZ9_9GAMM</name>
<comment type="caution">
    <text evidence="1">The sequence shown here is derived from an EMBL/GenBank/DDBJ whole genome shotgun (WGS) entry which is preliminary data.</text>
</comment>
<organism evidence="1 2">
    <name type="scientific">Legionella norrlandica</name>
    <dbReference type="NCBI Taxonomy" id="1498499"/>
    <lineage>
        <taxon>Bacteria</taxon>
        <taxon>Pseudomonadati</taxon>
        <taxon>Pseudomonadota</taxon>
        <taxon>Gammaproteobacteria</taxon>
        <taxon>Legionellales</taxon>
        <taxon>Legionellaceae</taxon>
        <taxon>Legionella</taxon>
    </lineage>
</organism>
<dbReference type="RefSeq" id="WP_035886974.1">
    <property type="nucleotide sequence ID" value="NZ_JNCF01000003.1"/>
</dbReference>
<evidence type="ECO:0000313" key="1">
    <source>
        <dbReference type="EMBL" id="KGP64260.1"/>
    </source>
</evidence>
<dbReference type="Proteomes" id="UP000054422">
    <property type="component" value="Unassembled WGS sequence"/>
</dbReference>
<dbReference type="EMBL" id="JNCF01000003">
    <property type="protein sequence ID" value="KGP64260.1"/>
    <property type="molecule type" value="Genomic_DNA"/>
</dbReference>
<proteinExistence type="predicted"/>
<gene>
    <name evidence="1" type="ORF">EP47_04215</name>
</gene>
<dbReference type="AlphaFoldDB" id="A0A0A2SSZ9"/>